<evidence type="ECO:0000313" key="1">
    <source>
        <dbReference type="EMBL" id="SHF33965.1"/>
    </source>
</evidence>
<dbReference type="EMBL" id="FQVQ01000007">
    <property type="protein sequence ID" value="SHF33965.1"/>
    <property type="molecule type" value="Genomic_DNA"/>
</dbReference>
<gene>
    <name evidence="1" type="ORF">SAMN05444377_1072</name>
</gene>
<evidence type="ECO:0008006" key="3">
    <source>
        <dbReference type="Google" id="ProtNLM"/>
    </source>
</evidence>
<protein>
    <recommendedName>
        <fullName evidence="3">MORN repeat variant</fullName>
    </recommendedName>
</protein>
<sequence>MKNSFLIIVFVNLFLFQCDVNKEKRKQLKRTDKNGEIEKFEYFISNNDTIIDGIYEKKYGNGNLKVKGGFKFNELHGYLTFFKKNGHKEKTSLMDSGYKLETSLFDKKGKLNKYLLYDYEENLRFIISYSNKTVVKYDGLPIFRALKDKGDINYFNSEIKVDDVLIYKIVVANIPYAKRSIKFISNHRNNEIYLVYQNDSTLITVEDTNHEKGMYSIKYAVEYKFNDHVTPILRDTLAVKYIVK</sequence>
<organism evidence="1 2">
    <name type="scientific">Flavobacterium fontis</name>
    <dbReference type="NCBI Taxonomy" id="1124188"/>
    <lineage>
        <taxon>Bacteria</taxon>
        <taxon>Pseudomonadati</taxon>
        <taxon>Bacteroidota</taxon>
        <taxon>Flavobacteriia</taxon>
        <taxon>Flavobacteriales</taxon>
        <taxon>Flavobacteriaceae</taxon>
        <taxon>Flavobacterium</taxon>
    </lineage>
</organism>
<accession>A0A1M5AUS9</accession>
<dbReference type="Proteomes" id="UP000184147">
    <property type="component" value="Unassembled WGS sequence"/>
</dbReference>
<proteinExistence type="predicted"/>
<dbReference type="SUPFAM" id="SSF82185">
    <property type="entry name" value="Histone H3 K4-specific methyltransferase SET7/9 N-terminal domain"/>
    <property type="match status" value="1"/>
</dbReference>
<keyword evidence="2" id="KW-1185">Reference proteome</keyword>
<reference evidence="1 2" key="1">
    <citation type="submission" date="2016-11" db="EMBL/GenBank/DDBJ databases">
        <authorList>
            <person name="Jaros S."/>
            <person name="Januszkiewicz K."/>
            <person name="Wedrychowicz H."/>
        </authorList>
    </citation>
    <scope>NUCLEOTIDE SEQUENCE [LARGE SCALE GENOMIC DNA]</scope>
    <source>
        <strain evidence="1 2">DSM 25660</strain>
    </source>
</reference>
<name>A0A1M5AUS9_9FLAO</name>
<evidence type="ECO:0000313" key="2">
    <source>
        <dbReference type="Proteomes" id="UP000184147"/>
    </source>
</evidence>
<dbReference type="AlphaFoldDB" id="A0A1M5AUS9"/>
<dbReference type="STRING" id="1124188.SAMN05444377_1072"/>